<comment type="subcellular location">
    <subcellularLocation>
        <location evidence="1 19">Cell inner membrane</location>
    </subcellularLocation>
</comment>
<evidence type="ECO:0000259" key="23">
    <source>
        <dbReference type="PROSITE" id="PS51007"/>
    </source>
</evidence>
<keyword evidence="10 19" id="KW-0479">Metal-binding</keyword>
<evidence type="ECO:0000256" key="13">
    <source>
        <dbReference type="ARBA" id="ARBA00022982"/>
    </source>
</evidence>
<evidence type="ECO:0000313" key="27">
    <source>
        <dbReference type="Proteomes" id="UP000643672"/>
    </source>
</evidence>
<evidence type="ECO:0000256" key="15">
    <source>
        <dbReference type="ARBA" id="ARBA00023002"/>
    </source>
</evidence>
<dbReference type="PANTHER" id="PTHR33751">
    <property type="entry name" value="CBB3-TYPE CYTOCHROME C OXIDASE SUBUNIT FIXP"/>
    <property type="match status" value="1"/>
</dbReference>
<feature type="domain" description="Cytochrome c" evidence="23">
    <location>
        <begin position="211"/>
        <end position="292"/>
    </location>
</feature>
<dbReference type="GO" id="GO:1902600">
    <property type="term" value="P:proton transmembrane transport"/>
    <property type="evidence" value="ECO:0007669"/>
    <property type="project" value="UniProtKB-KW"/>
</dbReference>
<keyword evidence="4 19" id="KW-0813">Transport</keyword>
<keyword evidence="27" id="KW-1185">Reference proteome</keyword>
<feature type="binding site" description="axial binding residue" evidence="20">
    <location>
        <position position="142"/>
    </location>
    <ligand>
        <name>heme c</name>
        <dbReference type="ChEBI" id="CHEBI:61717"/>
        <label>1</label>
    </ligand>
    <ligandPart>
        <name>Fe</name>
        <dbReference type="ChEBI" id="CHEBI:18248"/>
    </ligandPart>
</feature>
<dbReference type="GO" id="GO:0006119">
    <property type="term" value="P:oxidative phosphorylation"/>
    <property type="evidence" value="ECO:0007669"/>
    <property type="project" value="UniProtKB-UniPathway"/>
</dbReference>
<keyword evidence="16 19" id="KW-0408">Iron</keyword>
<accession>A0A3G3IJJ0</accession>
<evidence type="ECO:0000256" key="9">
    <source>
        <dbReference type="ARBA" id="ARBA00022692"/>
    </source>
</evidence>
<dbReference type="GO" id="GO:0005506">
    <property type="term" value="F:iron ion binding"/>
    <property type="evidence" value="ECO:0007669"/>
    <property type="project" value="InterPro"/>
</dbReference>
<keyword evidence="13 19" id="KW-0249">Electron transport</keyword>
<feature type="binding site" description="axial binding residue" evidence="20">
    <location>
        <position position="269"/>
    </location>
    <ligand>
        <name>heme c</name>
        <dbReference type="ChEBI" id="CHEBI:61717"/>
        <label>1</label>
    </ligand>
    <ligandPart>
        <name>Fe</name>
        <dbReference type="ChEBI" id="CHEBI:18248"/>
    </ligandPart>
</feature>
<feature type="binding site" description="covalent" evidence="21">
    <location>
        <position position="224"/>
    </location>
    <ligand>
        <name>heme c</name>
        <dbReference type="ChEBI" id="CHEBI:61717"/>
        <label>2</label>
    </ligand>
</feature>
<evidence type="ECO:0000256" key="10">
    <source>
        <dbReference type="ARBA" id="ARBA00022723"/>
    </source>
</evidence>
<evidence type="ECO:0000256" key="7">
    <source>
        <dbReference type="ARBA" id="ARBA00022617"/>
    </source>
</evidence>
<feature type="binding site" description="covalent" evidence="21">
    <location>
        <position position="227"/>
    </location>
    <ligand>
        <name>heme c</name>
        <dbReference type="ChEBI" id="CHEBI:61717"/>
        <label>2</label>
    </ligand>
</feature>
<keyword evidence="6 19" id="KW-0997">Cell inner membrane</keyword>
<evidence type="ECO:0000256" key="22">
    <source>
        <dbReference type="SAM" id="Phobius"/>
    </source>
</evidence>
<keyword evidence="14 22" id="KW-1133">Transmembrane helix</keyword>
<evidence type="ECO:0000256" key="18">
    <source>
        <dbReference type="ARBA" id="ARBA00023136"/>
    </source>
</evidence>
<sequence length="292" mass="32472">MADLPLLWQIVVTGLIILGLVYLLTLGISIYFSKESDVHDVTWDGNLEEGSNPAPAWWFWLGISSAIFAIFYMIFYPSFGNYKGLFEMDNAQRYIESKANITHDYYKELEGLEQSDTVTLQFNADAMKLASNIFAQNCAACHNKDGVGQANFPNLTDDDWIWGGELEQITQTITNGRKATMPAWGSVLGKEGVENVAKYVKSVADNVYDEKKHGAGKAKYRQFCIACHGMSLKGNPIFGAPNLGDSVWIYGGDLETIKQSIASGRQGVMPAHKDRLTPLQIKLLAAWLKRNN</sequence>
<comment type="cofactor">
    <cofactor evidence="19 21">
        <name>heme c</name>
        <dbReference type="ChEBI" id="CHEBI:61717"/>
    </cofactor>
    <text evidence="19 21">Binds 2 heme C groups per subunit.</text>
</comment>
<gene>
    <name evidence="24" type="ORF">MS2017_0270</name>
    <name evidence="25" type="ORF">THERMOS_1010</name>
</gene>
<dbReference type="InterPro" id="IPR038414">
    <property type="entry name" value="CcoP_N_sf"/>
</dbReference>
<keyword evidence="12 19" id="KW-0375">Hydrogen ion transport</keyword>
<dbReference type="GO" id="GO:0009055">
    <property type="term" value="F:electron transfer activity"/>
    <property type="evidence" value="ECO:0007669"/>
    <property type="project" value="InterPro"/>
</dbReference>
<comment type="pathway">
    <text evidence="2 19">Energy metabolism; oxidative phosphorylation.</text>
</comment>
<keyword evidence="9 22" id="KW-0812">Transmembrane</keyword>
<keyword evidence="15 19" id="KW-0560">Oxidoreductase</keyword>
<feature type="domain" description="Cytochrome c" evidence="23">
    <location>
        <begin position="125"/>
        <end position="204"/>
    </location>
</feature>
<dbReference type="PROSITE" id="PS51007">
    <property type="entry name" value="CYTC"/>
    <property type="match status" value="2"/>
</dbReference>
<comment type="function">
    <text evidence="19">C-type cytochrome. Part of the cbb3-type cytochrome c oxidase complex.</text>
</comment>
<evidence type="ECO:0000256" key="21">
    <source>
        <dbReference type="PIRSR" id="PIRSR000006-2"/>
    </source>
</evidence>
<evidence type="ECO:0000313" key="26">
    <source>
        <dbReference type="Proteomes" id="UP000278334"/>
    </source>
</evidence>
<dbReference type="EMBL" id="CP024634">
    <property type="protein sequence ID" value="AYQ56020.1"/>
    <property type="molecule type" value="Genomic_DNA"/>
</dbReference>
<feature type="binding site" description="covalent" evidence="21">
    <location>
        <position position="138"/>
    </location>
    <ligand>
        <name>heme c</name>
        <dbReference type="ChEBI" id="CHEBI:61717"/>
        <label>1</label>
    </ligand>
</feature>
<feature type="transmembrane region" description="Helical" evidence="22">
    <location>
        <begin position="7"/>
        <end position="32"/>
    </location>
</feature>
<evidence type="ECO:0000256" key="8">
    <source>
        <dbReference type="ARBA" id="ARBA00022660"/>
    </source>
</evidence>
<dbReference type="GO" id="GO:0020037">
    <property type="term" value="F:heme binding"/>
    <property type="evidence" value="ECO:0007669"/>
    <property type="project" value="InterPro"/>
</dbReference>
<dbReference type="SUPFAM" id="SSF46626">
    <property type="entry name" value="Cytochrome c"/>
    <property type="match status" value="2"/>
</dbReference>
<evidence type="ECO:0000256" key="11">
    <source>
        <dbReference type="ARBA" id="ARBA00022737"/>
    </source>
</evidence>
<dbReference type="Pfam" id="PF13442">
    <property type="entry name" value="Cytochrome_CBB3"/>
    <property type="match status" value="2"/>
</dbReference>
<reference evidence="25 27" key="2">
    <citation type="submission" date="2020-05" db="EMBL/GenBank/DDBJ databases">
        <authorList>
            <person name="Petersen J."/>
            <person name="Sayavedra L."/>
        </authorList>
    </citation>
    <scope>NUCLEOTIDE SEQUENCE [LARGE SCALE GENOMIC DNA]</scope>
    <source>
        <strain evidence="25">B thermophilus SOXS</strain>
    </source>
</reference>
<evidence type="ECO:0000256" key="3">
    <source>
        <dbReference type="ARBA" id="ARBA00006113"/>
    </source>
</evidence>
<feature type="binding site" description="covalent" evidence="21">
    <location>
        <position position="141"/>
    </location>
    <ligand>
        <name>heme c</name>
        <dbReference type="ChEBI" id="CHEBI:61717"/>
        <label>1</label>
    </ligand>
</feature>
<dbReference type="RefSeq" id="WP_122951021.1">
    <property type="nucleotide sequence ID" value="NZ_CAESAQ020000052.1"/>
</dbReference>
<dbReference type="PIRSF" id="PIRSF000006">
    <property type="entry name" value="Cbb3-Cox_fixP"/>
    <property type="match status" value="1"/>
</dbReference>
<dbReference type="KEGG" id="bthg:MS2017_0270"/>
<keyword evidence="8 19" id="KW-0679">Respiratory chain</keyword>
<evidence type="ECO:0000256" key="6">
    <source>
        <dbReference type="ARBA" id="ARBA00022519"/>
    </source>
</evidence>
<dbReference type="InterPro" id="IPR050597">
    <property type="entry name" value="Cytochrome_c_Oxidase_Subunit"/>
</dbReference>
<dbReference type="PANTHER" id="PTHR33751:SF1">
    <property type="entry name" value="CBB3-TYPE CYTOCHROME C OXIDASE SUBUNIT FIXP"/>
    <property type="match status" value="1"/>
</dbReference>
<dbReference type="Proteomes" id="UP000278334">
    <property type="component" value="Chromosome"/>
</dbReference>
<dbReference type="InterPro" id="IPR009056">
    <property type="entry name" value="Cyt_c-like_dom"/>
</dbReference>
<keyword evidence="18 19" id="KW-0472">Membrane</keyword>
<feature type="binding site" description="axial binding residue" evidence="20">
    <location>
        <position position="228"/>
    </location>
    <ligand>
        <name>heme c</name>
        <dbReference type="ChEBI" id="CHEBI:61717"/>
        <label>2</label>
    </ligand>
    <ligandPart>
        <name>Fe</name>
        <dbReference type="ChEBI" id="CHEBI:18248"/>
    </ligandPart>
</feature>
<reference evidence="24 26" key="1">
    <citation type="submission" date="2017-11" db="EMBL/GenBank/DDBJ databases">
        <title>Genome sequence of the bacterial symbiont EPR9N from a vent mussel Bathymodiolus thermophilus.</title>
        <authorList>
            <person name="Won Y.-J."/>
        </authorList>
    </citation>
    <scope>NUCLEOTIDE SEQUENCE [LARGE SCALE GENOMIC DNA]</scope>
    <source>
        <strain evidence="24 26">EPR9N</strain>
    </source>
</reference>
<evidence type="ECO:0000256" key="16">
    <source>
        <dbReference type="ARBA" id="ARBA00023004"/>
    </source>
</evidence>
<evidence type="ECO:0000256" key="19">
    <source>
        <dbReference type="PIRNR" id="PIRNR000006"/>
    </source>
</evidence>
<dbReference type="Gene3D" id="1.10.760.10">
    <property type="entry name" value="Cytochrome c-like domain"/>
    <property type="match status" value="2"/>
</dbReference>
<proteinExistence type="inferred from homology"/>
<dbReference type="Pfam" id="PF14715">
    <property type="entry name" value="FixP_N"/>
    <property type="match status" value="1"/>
</dbReference>
<dbReference type="PRINTS" id="PR00605">
    <property type="entry name" value="CYTCHROMECIC"/>
</dbReference>
<feature type="transmembrane region" description="Helical" evidence="22">
    <location>
        <begin position="57"/>
        <end position="76"/>
    </location>
</feature>
<evidence type="ECO:0000313" key="24">
    <source>
        <dbReference type="EMBL" id="AYQ56020.1"/>
    </source>
</evidence>
<keyword evidence="17 19" id="KW-0406">Ion transport</keyword>
<evidence type="ECO:0000256" key="12">
    <source>
        <dbReference type="ARBA" id="ARBA00022781"/>
    </source>
</evidence>
<dbReference type="InterPro" id="IPR004678">
    <property type="entry name" value="Cyt_c_oxidase_cbb3_su3"/>
</dbReference>
<evidence type="ECO:0000256" key="14">
    <source>
        <dbReference type="ARBA" id="ARBA00022989"/>
    </source>
</evidence>
<dbReference type="AlphaFoldDB" id="A0A3G3IJJ0"/>
<evidence type="ECO:0000256" key="2">
    <source>
        <dbReference type="ARBA" id="ARBA00004673"/>
    </source>
</evidence>
<evidence type="ECO:0000256" key="5">
    <source>
        <dbReference type="ARBA" id="ARBA00022475"/>
    </source>
</evidence>
<evidence type="ECO:0000256" key="4">
    <source>
        <dbReference type="ARBA" id="ARBA00022448"/>
    </source>
</evidence>
<comment type="subunit">
    <text evidence="19">Component of the cbb3-type cytochrome c oxidase.</text>
</comment>
<feature type="binding site" description="axial binding residue" evidence="20">
    <location>
        <position position="181"/>
    </location>
    <ligand>
        <name>heme c</name>
        <dbReference type="ChEBI" id="CHEBI:61717"/>
        <label>2</label>
    </ligand>
    <ligandPart>
        <name>Fe</name>
        <dbReference type="ChEBI" id="CHEBI:18248"/>
    </ligandPart>
</feature>
<evidence type="ECO:0000313" key="25">
    <source>
        <dbReference type="EMBL" id="CAB5499308.1"/>
    </source>
</evidence>
<dbReference type="Gene3D" id="6.10.280.130">
    <property type="match status" value="1"/>
</dbReference>
<dbReference type="InterPro" id="IPR008168">
    <property type="entry name" value="Cyt_C_IC"/>
</dbReference>
<keyword evidence="7 19" id="KW-0349">Heme</keyword>
<keyword evidence="5 19" id="KW-1003">Cell membrane</keyword>
<evidence type="ECO:0000256" key="1">
    <source>
        <dbReference type="ARBA" id="ARBA00004533"/>
    </source>
</evidence>
<keyword evidence="11" id="KW-0677">Repeat</keyword>
<protein>
    <recommendedName>
        <fullName evidence="19">Cbb3-type cytochrome c oxidase subunit</fullName>
    </recommendedName>
</protein>
<organism evidence="24 26">
    <name type="scientific">Bathymodiolus thermophilus thioautotrophic gill symbiont</name>
    <dbReference type="NCBI Taxonomy" id="2360"/>
    <lineage>
        <taxon>Bacteria</taxon>
        <taxon>Pseudomonadati</taxon>
        <taxon>Pseudomonadota</taxon>
        <taxon>Gammaproteobacteria</taxon>
        <taxon>sulfur-oxidizing symbionts</taxon>
    </lineage>
</organism>
<dbReference type="Proteomes" id="UP000643672">
    <property type="component" value="Unassembled WGS sequence"/>
</dbReference>
<evidence type="ECO:0000256" key="20">
    <source>
        <dbReference type="PIRSR" id="PIRSR000006-1"/>
    </source>
</evidence>
<dbReference type="EMBL" id="CAESAQ020000052">
    <property type="protein sequence ID" value="CAB5499308.1"/>
    <property type="molecule type" value="Genomic_DNA"/>
</dbReference>
<dbReference type="NCBIfam" id="TIGR00782">
    <property type="entry name" value="ccoP"/>
    <property type="match status" value="1"/>
</dbReference>
<dbReference type="GO" id="GO:0005886">
    <property type="term" value="C:plasma membrane"/>
    <property type="evidence" value="ECO:0007669"/>
    <property type="project" value="UniProtKB-SubCell"/>
</dbReference>
<dbReference type="InterPro" id="IPR036909">
    <property type="entry name" value="Cyt_c-like_dom_sf"/>
</dbReference>
<dbReference type="GO" id="GO:0016491">
    <property type="term" value="F:oxidoreductase activity"/>
    <property type="evidence" value="ECO:0007669"/>
    <property type="project" value="UniProtKB-KW"/>
</dbReference>
<comment type="similarity">
    <text evidence="3 19">Belongs to the CcoP / FixP family.</text>
</comment>
<dbReference type="UniPathway" id="UPA00705"/>
<name>A0A3G3IJJ0_9GAMM</name>
<dbReference type="InterPro" id="IPR032858">
    <property type="entry name" value="CcoP_N"/>
</dbReference>
<evidence type="ECO:0000256" key="17">
    <source>
        <dbReference type="ARBA" id="ARBA00023065"/>
    </source>
</evidence>